<reference evidence="1 2" key="1">
    <citation type="submission" date="2019-03" db="EMBL/GenBank/DDBJ databases">
        <title>Pragia sp. nov. isolated from the gut tract of Carduelis flavirostris.</title>
        <authorList>
            <person name="Ge Y."/>
        </authorList>
    </citation>
    <scope>NUCLEOTIDE SEQUENCE [LARGE SCALE GENOMIC DNA]</scope>
    <source>
        <strain evidence="1 2">CF-458</strain>
    </source>
</reference>
<keyword evidence="2" id="KW-1185">Reference proteome</keyword>
<dbReference type="EMBL" id="CP034752">
    <property type="protein sequence ID" value="QBH96222.1"/>
    <property type="molecule type" value="Genomic_DNA"/>
</dbReference>
<dbReference type="Proteomes" id="UP000293154">
    <property type="component" value="Chromosome"/>
</dbReference>
<sequence length="60" mass="7098">MCWQPQWPEDIVNAGLPGKPKPKNTTLDDYPKDIQERLLLNADRWLLMTEDGEILRNYRT</sequence>
<dbReference type="OrthoDB" id="6050524at2"/>
<gene>
    <name evidence="1" type="ORF">EKN56_07300</name>
</gene>
<dbReference type="AlphaFoldDB" id="A0A411WJ62"/>
<evidence type="ECO:0000313" key="2">
    <source>
        <dbReference type="Proteomes" id="UP000293154"/>
    </source>
</evidence>
<dbReference type="KEGG" id="prag:EKN56_07300"/>
<evidence type="ECO:0000313" key="1">
    <source>
        <dbReference type="EMBL" id="QBH96222.1"/>
    </source>
</evidence>
<organism evidence="1 2">
    <name type="scientific">Limnobaculum zhutongyuii</name>
    <dbReference type="NCBI Taxonomy" id="2498113"/>
    <lineage>
        <taxon>Bacteria</taxon>
        <taxon>Pseudomonadati</taxon>
        <taxon>Pseudomonadota</taxon>
        <taxon>Gammaproteobacteria</taxon>
        <taxon>Enterobacterales</taxon>
        <taxon>Budviciaceae</taxon>
        <taxon>Limnobaculum</taxon>
    </lineage>
</organism>
<accession>A0A411WJ62</accession>
<protein>
    <submittedName>
        <fullName evidence="1">Uncharacterized protein</fullName>
    </submittedName>
</protein>
<dbReference type="RefSeq" id="WP_130591170.1">
    <property type="nucleotide sequence ID" value="NZ_CP034752.1"/>
</dbReference>
<name>A0A411WJ62_9GAMM</name>
<proteinExistence type="predicted"/>